<reference evidence="3 4" key="1">
    <citation type="submission" date="2020-07" db="EMBL/GenBank/DDBJ databases">
        <title>Genomic Encyclopedia of Type Strains, Phase IV (KMG-V): Genome sequencing to study the core and pangenomes of soil and plant-associated prokaryotes.</title>
        <authorList>
            <person name="Whitman W."/>
        </authorList>
    </citation>
    <scope>NUCLEOTIDE SEQUENCE [LARGE SCALE GENOMIC DNA]</scope>
    <source>
        <strain evidence="3 4">X4EP2</strain>
    </source>
</reference>
<dbReference type="Proteomes" id="UP000589520">
    <property type="component" value="Unassembled WGS sequence"/>
</dbReference>
<dbReference type="SUPFAM" id="SSF56436">
    <property type="entry name" value="C-type lectin-like"/>
    <property type="match status" value="1"/>
</dbReference>
<accession>A0A7Y9PH74</accession>
<dbReference type="Gene3D" id="3.90.1580.10">
    <property type="entry name" value="paralog of FGE (formylglycine-generating enzyme)"/>
    <property type="match status" value="1"/>
</dbReference>
<name>A0A7Y9PH74_9BACT</name>
<dbReference type="InterPro" id="IPR051043">
    <property type="entry name" value="Sulfatase_Mod_Factor_Kinase"/>
</dbReference>
<gene>
    <name evidence="3" type="ORF">HDF17_002155</name>
</gene>
<dbReference type="RefSeq" id="WP_179490775.1">
    <property type="nucleotide sequence ID" value="NZ_JACCCW010000002.1"/>
</dbReference>
<feature type="domain" description="Sulfatase-modifying factor enzyme-like" evidence="2">
    <location>
        <begin position="57"/>
        <end position="364"/>
    </location>
</feature>
<dbReference type="AlphaFoldDB" id="A0A7Y9PH74"/>
<dbReference type="EMBL" id="JACCCW010000002">
    <property type="protein sequence ID" value="NYF79835.1"/>
    <property type="molecule type" value="Genomic_DNA"/>
</dbReference>
<dbReference type="InterPro" id="IPR042095">
    <property type="entry name" value="SUMF_sf"/>
</dbReference>
<evidence type="ECO:0000256" key="1">
    <source>
        <dbReference type="SAM" id="MobiDB-lite"/>
    </source>
</evidence>
<feature type="region of interest" description="Disordered" evidence="1">
    <location>
        <begin position="306"/>
        <end position="325"/>
    </location>
</feature>
<comment type="caution">
    <text evidence="3">The sequence shown here is derived from an EMBL/GenBank/DDBJ whole genome shotgun (WGS) entry which is preliminary data.</text>
</comment>
<dbReference type="PANTHER" id="PTHR23150:SF19">
    <property type="entry name" value="FORMYLGLYCINE-GENERATING ENZYME"/>
    <property type="match status" value="1"/>
</dbReference>
<dbReference type="InterPro" id="IPR016187">
    <property type="entry name" value="CTDL_fold"/>
</dbReference>
<dbReference type="Pfam" id="PF03781">
    <property type="entry name" value="FGE-sulfatase"/>
    <property type="match status" value="1"/>
</dbReference>
<keyword evidence="4" id="KW-1185">Reference proteome</keyword>
<proteinExistence type="predicted"/>
<evidence type="ECO:0000313" key="4">
    <source>
        <dbReference type="Proteomes" id="UP000589520"/>
    </source>
</evidence>
<evidence type="ECO:0000259" key="2">
    <source>
        <dbReference type="Pfam" id="PF03781"/>
    </source>
</evidence>
<organism evidence="3 4">
    <name type="scientific">Granulicella arctica</name>
    <dbReference type="NCBI Taxonomy" id="940613"/>
    <lineage>
        <taxon>Bacteria</taxon>
        <taxon>Pseudomonadati</taxon>
        <taxon>Acidobacteriota</taxon>
        <taxon>Terriglobia</taxon>
        <taxon>Terriglobales</taxon>
        <taxon>Acidobacteriaceae</taxon>
        <taxon>Granulicella</taxon>
    </lineage>
</organism>
<evidence type="ECO:0000313" key="3">
    <source>
        <dbReference type="EMBL" id="NYF79835.1"/>
    </source>
</evidence>
<dbReference type="PANTHER" id="PTHR23150">
    <property type="entry name" value="SULFATASE MODIFYING FACTOR 1, 2"/>
    <property type="match status" value="1"/>
</dbReference>
<sequence>MKVKGIFLAALLGCTSSIGFLIYGGQRVLAGGSNVLRDSFLPTVENKVAAPVIVPVDMVLIPGGEFSMGCKDPSSQPHGGHEAMNDCRPIHRVYIDKFWMDKTDVTNREFEKFVRATGYVTVAERKPNANDFPGIDPAKLVPGSLVFTPPNHAVSLDDYKKWWMYVPGANWRHPLGPSSNLRSRMNYPVVHVAYEDAQAYAKWAGKRLPTEAEWEFAARGGITGGTYAWGDEMLEHGMWMANTHQGKFPDRDTAADGYAGIAPVAKFPANGYGLYDITGNVWQWTADWYRPDYYAKLSASVRVAINPRGPEDSNDPDEPGIRKRVQRGGSFVCTEQYCTRYIVGTRGKGEVDSASNHIGFRCVRDLRINH</sequence>
<protein>
    <submittedName>
        <fullName evidence="3">Formylglycine-generating enzyme required for sulfatase activity</fullName>
    </submittedName>
</protein>
<dbReference type="InterPro" id="IPR005532">
    <property type="entry name" value="SUMF_dom"/>
</dbReference>
<dbReference type="GO" id="GO:0120147">
    <property type="term" value="F:formylglycine-generating oxidase activity"/>
    <property type="evidence" value="ECO:0007669"/>
    <property type="project" value="TreeGrafter"/>
</dbReference>